<reference evidence="10" key="2">
    <citation type="journal article" date="2023" name="Science">
        <title>Genomic signatures of disease resistance in endangered staghorn corals.</title>
        <authorList>
            <person name="Vollmer S.V."/>
            <person name="Selwyn J.D."/>
            <person name="Despard B.A."/>
            <person name="Roesel C.L."/>
        </authorList>
    </citation>
    <scope>NUCLEOTIDE SEQUENCE</scope>
    <source>
        <strain evidence="10">K2</strain>
    </source>
</reference>
<comment type="similarity">
    <text evidence="6">Belongs to the ephrin family.</text>
</comment>
<comment type="caution">
    <text evidence="6">Lacks conserved residue(s) required for the propagation of feature annotation.</text>
</comment>
<evidence type="ECO:0000313" key="11">
    <source>
        <dbReference type="Proteomes" id="UP001249851"/>
    </source>
</evidence>
<dbReference type="AlphaFoldDB" id="A0AAD9V958"/>
<keyword evidence="11" id="KW-1185">Reference proteome</keyword>
<evidence type="ECO:0000256" key="8">
    <source>
        <dbReference type="SAM" id="SignalP"/>
    </source>
</evidence>
<dbReference type="Pfam" id="PF00812">
    <property type="entry name" value="Ephrin"/>
    <property type="match status" value="1"/>
</dbReference>
<accession>A0AAD9V958</accession>
<dbReference type="GO" id="GO:0048013">
    <property type="term" value="P:ephrin receptor signaling pathway"/>
    <property type="evidence" value="ECO:0007669"/>
    <property type="project" value="TreeGrafter"/>
</dbReference>
<dbReference type="Gene3D" id="2.60.40.420">
    <property type="entry name" value="Cupredoxins - blue copper proteins"/>
    <property type="match status" value="1"/>
</dbReference>
<dbReference type="EMBL" id="JARQWQ010000020">
    <property type="protein sequence ID" value="KAK2565355.1"/>
    <property type="molecule type" value="Genomic_DNA"/>
</dbReference>
<dbReference type="Proteomes" id="UP001249851">
    <property type="component" value="Unassembled WGS sequence"/>
</dbReference>
<keyword evidence="4" id="KW-1015">Disulfide bond</keyword>
<dbReference type="InterPro" id="IPR008972">
    <property type="entry name" value="Cupredoxin"/>
</dbReference>
<dbReference type="GO" id="GO:0007411">
    <property type="term" value="P:axon guidance"/>
    <property type="evidence" value="ECO:0007669"/>
    <property type="project" value="TreeGrafter"/>
</dbReference>
<feature type="chain" id="PRO_5042052767" evidence="8">
    <location>
        <begin position="22"/>
        <end position="343"/>
    </location>
</feature>
<feature type="domain" description="Ephrin RBD" evidence="9">
    <location>
        <begin position="22"/>
        <end position="163"/>
    </location>
</feature>
<dbReference type="PROSITE" id="PS51551">
    <property type="entry name" value="EPHRIN_RBD_2"/>
    <property type="match status" value="1"/>
</dbReference>
<proteinExistence type="inferred from homology"/>
<keyword evidence="5" id="KW-0325">Glycoprotein</keyword>
<evidence type="ECO:0000313" key="10">
    <source>
        <dbReference type="EMBL" id="KAK2565355.1"/>
    </source>
</evidence>
<keyword evidence="2 8" id="KW-0732">Signal</keyword>
<keyword evidence="7" id="KW-0812">Transmembrane</keyword>
<feature type="signal peptide" evidence="8">
    <location>
        <begin position="1"/>
        <end position="21"/>
    </location>
</feature>
<gene>
    <name evidence="10" type="ORF">P5673_011326</name>
</gene>
<dbReference type="PANTHER" id="PTHR11304">
    <property type="entry name" value="EPHRIN"/>
    <property type="match status" value="1"/>
</dbReference>
<evidence type="ECO:0000256" key="3">
    <source>
        <dbReference type="ARBA" id="ARBA00023136"/>
    </source>
</evidence>
<sequence>MVRVQAFLFVGLNVFFQLTECFVYPTIHWAPDNPLFERNDSLIYVFPSSKLSIVCPNPSTVLKTARDSISKNELYQNFWIVSRDSYERCDTSQGSRLLLKCNEPLKLKYFTLVFQEYSAVNHPVYIPGEEYYFIATSDGTLRSVGWRSGGNCKHANMRLKIHVCIDFEDPNCIARATATTGKITTKTMPTTKASTETRRTRKASQSIILSTTASSVTPQKTTATTHASRFSTSLLRSSVVARTTKQDTQGPVARASSDDQHQKNLIEAGLNWMVVIPLMACLLLSLLGNIILICRLKIRDHGYQLPHKDQEMIQTVKRSVALTEETQVEKALLFKVTGEATKV</sequence>
<evidence type="ECO:0000256" key="4">
    <source>
        <dbReference type="ARBA" id="ARBA00023157"/>
    </source>
</evidence>
<evidence type="ECO:0000256" key="6">
    <source>
        <dbReference type="PROSITE-ProRule" id="PRU00884"/>
    </source>
</evidence>
<dbReference type="SUPFAM" id="SSF49503">
    <property type="entry name" value="Cupredoxins"/>
    <property type="match status" value="1"/>
</dbReference>
<dbReference type="CDD" id="cd02675">
    <property type="entry name" value="Ephrin_ectodomain"/>
    <property type="match status" value="1"/>
</dbReference>
<dbReference type="InterPro" id="IPR001799">
    <property type="entry name" value="Ephrin_RBD"/>
</dbReference>
<evidence type="ECO:0000259" key="9">
    <source>
        <dbReference type="PROSITE" id="PS51551"/>
    </source>
</evidence>
<feature type="transmembrane region" description="Helical" evidence="7">
    <location>
        <begin position="270"/>
        <end position="294"/>
    </location>
</feature>
<dbReference type="GO" id="GO:0005886">
    <property type="term" value="C:plasma membrane"/>
    <property type="evidence" value="ECO:0007669"/>
    <property type="project" value="TreeGrafter"/>
</dbReference>
<name>A0AAD9V958_ACRCE</name>
<evidence type="ECO:0000256" key="5">
    <source>
        <dbReference type="ARBA" id="ARBA00023180"/>
    </source>
</evidence>
<comment type="subcellular location">
    <subcellularLocation>
        <location evidence="1">Membrane</location>
    </subcellularLocation>
</comment>
<organism evidence="10 11">
    <name type="scientific">Acropora cervicornis</name>
    <name type="common">Staghorn coral</name>
    <dbReference type="NCBI Taxonomy" id="6130"/>
    <lineage>
        <taxon>Eukaryota</taxon>
        <taxon>Metazoa</taxon>
        <taxon>Cnidaria</taxon>
        <taxon>Anthozoa</taxon>
        <taxon>Hexacorallia</taxon>
        <taxon>Scleractinia</taxon>
        <taxon>Astrocoeniina</taxon>
        <taxon>Acroporidae</taxon>
        <taxon>Acropora</taxon>
    </lineage>
</organism>
<evidence type="ECO:0000256" key="7">
    <source>
        <dbReference type="SAM" id="Phobius"/>
    </source>
</evidence>
<dbReference type="GO" id="GO:0046875">
    <property type="term" value="F:ephrin receptor binding"/>
    <property type="evidence" value="ECO:0007669"/>
    <property type="project" value="TreeGrafter"/>
</dbReference>
<evidence type="ECO:0000256" key="1">
    <source>
        <dbReference type="ARBA" id="ARBA00004370"/>
    </source>
</evidence>
<reference evidence="10" key="1">
    <citation type="journal article" date="2023" name="G3 (Bethesda)">
        <title>Whole genome assembly and annotation of the endangered Caribbean coral Acropora cervicornis.</title>
        <authorList>
            <person name="Selwyn J.D."/>
            <person name="Vollmer S.V."/>
        </authorList>
    </citation>
    <scope>NUCLEOTIDE SEQUENCE</scope>
    <source>
        <strain evidence="10">K2</strain>
    </source>
</reference>
<dbReference type="PANTHER" id="PTHR11304:SF29">
    <property type="entry name" value="EPHRIN"/>
    <property type="match status" value="1"/>
</dbReference>
<comment type="caution">
    <text evidence="10">The sequence shown here is derived from an EMBL/GenBank/DDBJ whole genome shotgun (WGS) entry which is preliminary data.</text>
</comment>
<protein>
    <submittedName>
        <fullName evidence="10">Ephrin-B1</fullName>
    </submittedName>
</protein>
<dbReference type="InterPro" id="IPR031328">
    <property type="entry name" value="Ephrin"/>
</dbReference>
<keyword evidence="7" id="KW-1133">Transmembrane helix</keyword>
<evidence type="ECO:0000256" key="2">
    <source>
        <dbReference type="ARBA" id="ARBA00022729"/>
    </source>
</evidence>
<keyword evidence="3 7" id="KW-0472">Membrane</keyword>